<gene>
    <name evidence="1" type="ORF">Q8G35_12575</name>
</gene>
<comment type="caution">
    <text evidence="1">The sequence shown here is derived from an EMBL/GenBank/DDBJ whole genome shotgun (WGS) entry which is preliminary data.</text>
</comment>
<protein>
    <submittedName>
        <fullName evidence="1">Uncharacterized protein</fullName>
    </submittedName>
</protein>
<evidence type="ECO:0000313" key="2">
    <source>
        <dbReference type="Proteomes" id="UP001178277"/>
    </source>
</evidence>
<evidence type="ECO:0000313" key="1">
    <source>
        <dbReference type="EMBL" id="MDP1419246.1"/>
    </source>
</evidence>
<sequence length="76" mass="8995">MQKFRVRFKFDNENSTSFIIDAESKEMLYSFIVSNKDWYEHEDNKGVLNVINMNLVTSFSIVEYKQSSISSTNGWR</sequence>
<dbReference type="AlphaFoldDB" id="A0AA90NT73"/>
<organism evidence="1 2">
    <name type="scientific">Peribacillus simplex</name>
    <dbReference type="NCBI Taxonomy" id="1478"/>
    <lineage>
        <taxon>Bacteria</taxon>
        <taxon>Bacillati</taxon>
        <taxon>Bacillota</taxon>
        <taxon>Bacilli</taxon>
        <taxon>Bacillales</taxon>
        <taxon>Bacillaceae</taxon>
        <taxon>Peribacillus</taxon>
    </lineage>
</organism>
<dbReference type="Proteomes" id="UP001178277">
    <property type="component" value="Unassembled WGS sequence"/>
</dbReference>
<dbReference type="EMBL" id="JAUUTP010000011">
    <property type="protein sequence ID" value="MDP1419246.1"/>
    <property type="molecule type" value="Genomic_DNA"/>
</dbReference>
<proteinExistence type="predicted"/>
<reference evidence="1" key="1">
    <citation type="submission" date="2023-07" db="EMBL/GenBank/DDBJ databases">
        <title>Murine gut Bacillus species.</title>
        <authorList>
            <person name="Gutman E."/>
            <person name="Hashuel R."/>
            <person name="Litvak Y."/>
        </authorList>
    </citation>
    <scope>NUCLEOTIDE SEQUENCE</scope>
    <source>
        <strain evidence="1">RU283</strain>
    </source>
</reference>
<dbReference type="RefSeq" id="WP_305160530.1">
    <property type="nucleotide sequence ID" value="NZ_JAUUTP010000011.1"/>
</dbReference>
<accession>A0AA90NT73</accession>
<name>A0AA90NT73_9BACI</name>